<evidence type="ECO:0000313" key="2">
    <source>
        <dbReference type="EMBL" id="MFD2093384.1"/>
    </source>
</evidence>
<keyword evidence="3" id="KW-1185">Reference proteome</keyword>
<protein>
    <submittedName>
        <fullName evidence="2">Uncharacterized protein</fullName>
    </submittedName>
</protein>
<dbReference type="EMBL" id="JBHUHP010000019">
    <property type="protein sequence ID" value="MFD2093384.1"/>
    <property type="molecule type" value="Genomic_DNA"/>
</dbReference>
<sequence>MPIALLVGGLALAGLGAFLVTLGCHDFVLATRREERLIGGALAASGAAGLIAAYLVLHRRSGWALRGLATVSALGGLVLVSIQASFQSSPRLWLWAALVALPFLALWLGERALARAERAVGPRGVPEQSRKPEIAATVVAASATVLGSLIGLMGGAFTPLVSPSTLDVDVRLSTVGHRVDPEGREFALVDTAVTMENIGRQRLVFFGSAYIVQGYRSEIRSSSGQADWPLDDEVARDNWSGRYERPVVLEPIELGYDLVNPGDYLEPGQTLTSNWVTPVPRDEVNTVEGWVLVATGYEQRLRLGRQLLSAQDDDLSSEEGAVASWEILPTSWIAQLTRGRQSVSVQYEVTRAEETQTTGGVGPVRPIDGISISYRIGPGGPADASSSRRSPGEYSERIANFYGAGGTVGTAAVVLDQE</sequence>
<organism evidence="2 3">
    <name type="scientific">Blastococcus deserti</name>
    <dbReference type="NCBI Taxonomy" id="2259033"/>
    <lineage>
        <taxon>Bacteria</taxon>
        <taxon>Bacillati</taxon>
        <taxon>Actinomycetota</taxon>
        <taxon>Actinomycetes</taxon>
        <taxon>Geodermatophilales</taxon>
        <taxon>Geodermatophilaceae</taxon>
        <taxon>Blastococcus</taxon>
    </lineage>
</organism>
<accession>A0ABW4XEG8</accession>
<comment type="caution">
    <text evidence="2">The sequence shown here is derived from an EMBL/GenBank/DDBJ whole genome shotgun (WGS) entry which is preliminary data.</text>
</comment>
<proteinExistence type="predicted"/>
<keyword evidence="1" id="KW-1133">Transmembrane helix</keyword>
<feature type="transmembrane region" description="Helical" evidence="1">
    <location>
        <begin position="134"/>
        <end position="157"/>
    </location>
</feature>
<feature type="transmembrane region" description="Helical" evidence="1">
    <location>
        <begin position="64"/>
        <end position="86"/>
    </location>
</feature>
<keyword evidence="1" id="KW-0812">Transmembrane</keyword>
<keyword evidence="1" id="KW-0472">Membrane</keyword>
<reference evidence="3" key="1">
    <citation type="journal article" date="2019" name="Int. J. Syst. Evol. Microbiol.">
        <title>The Global Catalogue of Microorganisms (GCM) 10K type strain sequencing project: providing services to taxonomists for standard genome sequencing and annotation.</title>
        <authorList>
            <consortium name="The Broad Institute Genomics Platform"/>
            <consortium name="The Broad Institute Genome Sequencing Center for Infectious Disease"/>
            <person name="Wu L."/>
            <person name="Ma J."/>
        </authorList>
    </citation>
    <scope>NUCLEOTIDE SEQUENCE [LARGE SCALE GENOMIC DNA]</scope>
    <source>
        <strain evidence="3">JCM 3338</strain>
    </source>
</reference>
<gene>
    <name evidence="2" type="ORF">ACFSHS_17635</name>
</gene>
<name>A0ABW4XEG8_9ACTN</name>
<dbReference type="Proteomes" id="UP001597402">
    <property type="component" value="Unassembled WGS sequence"/>
</dbReference>
<evidence type="ECO:0000256" key="1">
    <source>
        <dbReference type="SAM" id="Phobius"/>
    </source>
</evidence>
<dbReference type="RefSeq" id="WP_376878878.1">
    <property type="nucleotide sequence ID" value="NZ_JBHUHP010000019.1"/>
</dbReference>
<feature type="transmembrane region" description="Helical" evidence="1">
    <location>
        <begin position="36"/>
        <end position="57"/>
    </location>
</feature>
<evidence type="ECO:0000313" key="3">
    <source>
        <dbReference type="Proteomes" id="UP001597402"/>
    </source>
</evidence>
<feature type="transmembrane region" description="Helical" evidence="1">
    <location>
        <begin position="92"/>
        <end position="113"/>
    </location>
</feature>